<dbReference type="AlphaFoldDB" id="A0A803LU86"/>
<dbReference type="InterPro" id="IPR046848">
    <property type="entry name" value="E_motif"/>
</dbReference>
<dbReference type="GO" id="GO:0003723">
    <property type="term" value="F:RNA binding"/>
    <property type="evidence" value="ECO:0007669"/>
    <property type="project" value="InterPro"/>
</dbReference>
<dbReference type="Proteomes" id="UP000596660">
    <property type="component" value="Unplaced"/>
</dbReference>
<dbReference type="InterPro" id="IPR011990">
    <property type="entry name" value="TPR-like_helical_dom_sf"/>
</dbReference>
<reference evidence="3" key="2">
    <citation type="submission" date="2021-03" db="UniProtKB">
        <authorList>
            <consortium name="EnsemblPlants"/>
        </authorList>
    </citation>
    <scope>IDENTIFICATION</scope>
</reference>
<organism evidence="3 4">
    <name type="scientific">Chenopodium quinoa</name>
    <name type="common">Quinoa</name>
    <dbReference type="NCBI Taxonomy" id="63459"/>
    <lineage>
        <taxon>Eukaryota</taxon>
        <taxon>Viridiplantae</taxon>
        <taxon>Streptophyta</taxon>
        <taxon>Embryophyta</taxon>
        <taxon>Tracheophyta</taxon>
        <taxon>Spermatophyta</taxon>
        <taxon>Magnoliopsida</taxon>
        <taxon>eudicotyledons</taxon>
        <taxon>Gunneridae</taxon>
        <taxon>Pentapetalae</taxon>
        <taxon>Caryophyllales</taxon>
        <taxon>Chenopodiaceae</taxon>
        <taxon>Chenopodioideae</taxon>
        <taxon>Atripliceae</taxon>
        <taxon>Chenopodium</taxon>
    </lineage>
</organism>
<protein>
    <recommendedName>
        <fullName evidence="5">Chlororespiratory reduction 4</fullName>
    </recommendedName>
</protein>
<evidence type="ECO:0008006" key="5">
    <source>
        <dbReference type="Google" id="ProtNLM"/>
    </source>
</evidence>
<dbReference type="NCBIfam" id="TIGR00756">
    <property type="entry name" value="PPR"/>
    <property type="match status" value="5"/>
</dbReference>
<feature type="repeat" description="PPR" evidence="2">
    <location>
        <begin position="422"/>
        <end position="456"/>
    </location>
</feature>
<dbReference type="GO" id="GO:0009451">
    <property type="term" value="P:RNA modification"/>
    <property type="evidence" value="ECO:0007669"/>
    <property type="project" value="InterPro"/>
</dbReference>
<dbReference type="GeneID" id="110730242"/>
<dbReference type="RefSeq" id="XP_021765719.1">
    <property type="nucleotide sequence ID" value="XM_021910027.1"/>
</dbReference>
<gene>
    <name evidence="3" type="primary">LOC110730242</name>
</gene>
<dbReference type="OMA" id="THAGMVM"/>
<reference evidence="3" key="1">
    <citation type="journal article" date="2017" name="Nature">
        <title>The genome of Chenopodium quinoa.</title>
        <authorList>
            <person name="Jarvis D.E."/>
            <person name="Ho Y.S."/>
            <person name="Lightfoot D.J."/>
            <person name="Schmoeckel S.M."/>
            <person name="Li B."/>
            <person name="Borm T.J.A."/>
            <person name="Ohyanagi H."/>
            <person name="Mineta K."/>
            <person name="Michell C.T."/>
            <person name="Saber N."/>
            <person name="Kharbatia N.M."/>
            <person name="Rupper R.R."/>
            <person name="Sharp A.R."/>
            <person name="Dally N."/>
            <person name="Boughton B.A."/>
            <person name="Woo Y.H."/>
            <person name="Gao G."/>
            <person name="Schijlen E.G.W.M."/>
            <person name="Guo X."/>
            <person name="Momin A.A."/>
            <person name="Negrao S."/>
            <person name="Al-Babili S."/>
            <person name="Gehring C."/>
            <person name="Roessner U."/>
            <person name="Jung C."/>
            <person name="Murphy K."/>
            <person name="Arold S.T."/>
            <person name="Gojobori T."/>
            <person name="van der Linden C.G."/>
            <person name="van Loo E.N."/>
            <person name="Jellen E.N."/>
            <person name="Maughan P.J."/>
            <person name="Tester M."/>
        </authorList>
    </citation>
    <scope>NUCLEOTIDE SEQUENCE [LARGE SCALE GENOMIC DNA]</scope>
    <source>
        <strain evidence="3">cv. PI 614886</strain>
    </source>
</reference>
<evidence type="ECO:0000313" key="4">
    <source>
        <dbReference type="Proteomes" id="UP000596660"/>
    </source>
</evidence>
<dbReference type="Pfam" id="PF20431">
    <property type="entry name" value="E_motif"/>
    <property type="match status" value="1"/>
</dbReference>
<evidence type="ECO:0000313" key="3">
    <source>
        <dbReference type="EnsemblPlants" id="AUR62018780-RA:cds"/>
    </source>
</evidence>
<evidence type="ECO:0000256" key="1">
    <source>
        <dbReference type="ARBA" id="ARBA00022737"/>
    </source>
</evidence>
<dbReference type="FunFam" id="1.25.40.10:FF:000125">
    <property type="entry name" value="Pentatricopeptide repeat-containing protein"/>
    <property type="match status" value="1"/>
</dbReference>
<dbReference type="FunFam" id="1.25.40.10:FF:000927">
    <property type="entry name" value="Pentatricopeptide repeat-containing protein"/>
    <property type="match status" value="1"/>
</dbReference>
<dbReference type="KEGG" id="cqi:110730242"/>
<proteinExistence type="predicted"/>
<dbReference type="Gene3D" id="1.25.40.10">
    <property type="entry name" value="Tetratricopeptide repeat domain"/>
    <property type="match status" value="5"/>
</dbReference>
<keyword evidence="4" id="KW-1185">Reference proteome</keyword>
<accession>A0A803LU86</accession>
<dbReference type="PROSITE" id="PS51375">
    <property type="entry name" value="PPR"/>
    <property type="match status" value="3"/>
</dbReference>
<dbReference type="EnsemblPlants" id="AUR62018780-RA">
    <property type="protein sequence ID" value="AUR62018780-RA:cds"/>
    <property type="gene ID" value="AUR62018780"/>
</dbReference>
<dbReference type="OrthoDB" id="185373at2759"/>
<dbReference type="InterPro" id="IPR002885">
    <property type="entry name" value="PPR_rpt"/>
</dbReference>
<dbReference type="Pfam" id="PF01535">
    <property type="entry name" value="PPR"/>
    <property type="match status" value="3"/>
</dbReference>
<dbReference type="Pfam" id="PF13041">
    <property type="entry name" value="PPR_2"/>
    <property type="match status" value="3"/>
</dbReference>
<dbReference type="SUPFAM" id="SSF48452">
    <property type="entry name" value="TPR-like"/>
    <property type="match status" value="1"/>
</dbReference>
<evidence type="ECO:0000256" key="2">
    <source>
        <dbReference type="PROSITE-ProRule" id="PRU00708"/>
    </source>
</evidence>
<dbReference type="Gramene" id="AUR62018780-RA">
    <property type="protein sequence ID" value="AUR62018780-RA:cds"/>
    <property type="gene ID" value="AUR62018780"/>
</dbReference>
<feature type="repeat" description="PPR" evidence="2">
    <location>
        <begin position="289"/>
        <end position="323"/>
    </location>
</feature>
<dbReference type="PANTHER" id="PTHR47926:SF485">
    <property type="entry name" value="REPEAT-LIKE SUPERFAMILY PROTEIN, PUTATIVE-RELATED"/>
    <property type="match status" value="1"/>
</dbReference>
<dbReference type="SMR" id="A0A803LU86"/>
<dbReference type="PANTHER" id="PTHR47926">
    <property type="entry name" value="PENTATRICOPEPTIDE REPEAT-CONTAINING PROTEIN"/>
    <property type="match status" value="1"/>
</dbReference>
<keyword evidence="1" id="KW-0677">Repeat</keyword>
<name>A0A803LU86_CHEQI</name>
<dbReference type="InterPro" id="IPR046960">
    <property type="entry name" value="PPR_At4g14850-like_plant"/>
</dbReference>
<dbReference type="GO" id="GO:0048731">
    <property type="term" value="P:system development"/>
    <property type="evidence" value="ECO:0007669"/>
    <property type="project" value="UniProtKB-ARBA"/>
</dbReference>
<sequence length="654" mass="73842">MTVKKNLFKPITSFTFLSPQKRLKFHQFPPKLSSSKLWSNLKFGFSPEINFDDREQYKLNLNHPILQKVDSCSNLAQFHQTQAQLIILGLLNHPLAASRAVKKLCFLPYGLYQAVSLLEKIDQVDAFMCNTIIRGFLNQGYPESGLAFYYDYVIGGCVLPNHFTFPLIIRVCVDVGEGVEGEKAHCRVLKSGFGLDLFVRNSLIRMYSVFGKMWDADKVFDESSECDIVTWNTMIDGYVKNGQVGLARNLFDEMPERDVFTWNSMLAGYVGVGDMESAVEIFGAMPHRDVVSWNCLIDGCARTGDISAARECFKRMPDRNVVTWNSMLALCVRCKEYDECVTLFDRMIQGDAQPNEATLVSVLTACGYLCKLDLGKWVHHYIESNRRIKPDILLSTALLTMYAKCGDMDMAKVVFDGMPKKSVVSWNSMIMGYGSHGLVDKALEMFQELENSKQIPNDATFVCVLAACAHSGKVLEGWWYFDIMNRVYKIEPKVEHYGCMVDLLGRAGLLKDTEDLVRDMHVKGGPALWGALLSSCHTHSNIQLGEFVGKWLVEQEPEDIGAYLLLSNIYASQGRWEDVDTVRRLIKEKGLHKEAGYSKTYFGLGELDYSKKDGSLHRRTMIHSMLRQMSSQVKLSGISTADLCNTDSNAETKE</sequence>
<feature type="repeat" description="PPR" evidence="2">
    <location>
        <begin position="227"/>
        <end position="261"/>
    </location>
</feature>